<keyword evidence="4 6" id="KW-0998">Cell outer membrane</keyword>
<protein>
    <recommendedName>
        <fullName evidence="6">LPS-assembly lipoprotein LptE</fullName>
    </recommendedName>
</protein>
<comment type="subunit">
    <text evidence="6">Component of the lipopolysaccharide transport and assembly complex. Interacts with LptD.</text>
</comment>
<keyword evidence="2 6" id="KW-0472">Membrane</keyword>
<dbReference type="GO" id="GO:0009279">
    <property type="term" value="C:cell outer membrane"/>
    <property type="evidence" value="ECO:0007669"/>
    <property type="project" value="UniProtKB-SubCell"/>
</dbReference>
<dbReference type="EMBL" id="CP048029">
    <property type="protein sequence ID" value="QIK37553.1"/>
    <property type="molecule type" value="Genomic_DNA"/>
</dbReference>
<evidence type="ECO:0000256" key="4">
    <source>
        <dbReference type="ARBA" id="ARBA00023237"/>
    </source>
</evidence>
<evidence type="ECO:0000256" key="5">
    <source>
        <dbReference type="ARBA" id="ARBA00023288"/>
    </source>
</evidence>
<dbReference type="PROSITE" id="PS51257">
    <property type="entry name" value="PROKAR_LIPOPROTEIN"/>
    <property type="match status" value="1"/>
</dbReference>
<evidence type="ECO:0000256" key="3">
    <source>
        <dbReference type="ARBA" id="ARBA00023139"/>
    </source>
</evidence>
<keyword evidence="8" id="KW-1185">Reference proteome</keyword>
<dbReference type="InterPro" id="IPR007485">
    <property type="entry name" value="LPS_assembly_LptE"/>
</dbReference>
<keyword evidence="3 6" id="KW-0564">Palmitate</keyword>
<dbReference type="GO" id="GO:1990351">
    <property type="term" value="C:transporter complex"/>
    <property type="evidence" value="ECO:0007669"/>
    <property type="project" value="TreeGrafter"/>
</dbReference>
<sequence>MSMQRRALLGSLATLGLLGGCGFRLRGHLEVPPGYRPILIEAPSHSSVAAIIRDRLLSSGIEVTGDPQAARLRLILYTEQRDARVAAVDLKGKTLAWDLHYLVDFAAVDAGGETHLPRQTLDLSRIFDNPDIEVLGKQIEQEQIYADLAAESADRILMRLRAVLR</sequence>
<reference evidence="8" key="1">
    <citation type="submission" date="2020-01" db="EMBL/GenBank/DDBJ databases">
        <title>Caldichromatium gen. nov., sp. nov., a thermophilic purple sulfur bacterium member of the family Chromatiaceae isolated from Nakabusa hot spring, Japan.</title>
        <authorList>
            <person name="Saini M.K."/>
            <person name="Hanada S."/>
            <person name="Tank M."/>
        </authorList>
    </citation>
    <scope>NUCLEOTIDE SEQUENCE [LARGE SCALE GENOMIC DNA]</scope>
    <source>
        <strain evidence="8">No.7</strain>
    </source>
</reference>
<dbReference type="GO" id="GO:0043165">
    <property type="term" value="P:Gram-negative-bacterium-type cell outer membrane assembly"/>
    <property type="evidence" value="ECO:0007669"/>
    <property type="project" value="UniProtKB-UniRule"/>
</dbReference>
<name>A0A6G7VBV0_9GAMM</name>
<evidence type="ECO:0000313" key="7">
    <source>
        <dbReference type="EMBL" id="QIK37553.1"/>
    </source>
</evidence>
<dbReference type="PANTHER" id="PTHR38098:SF1">
    <property type="entry name" value="LPS-ASSEMBLY LIPOPROTEIN LPTE"/>
    <property type="match status" value="1"/>
</dbReference>
<dbReference type="Pfam" id="PF04390">
    <property type="entry name" value="LptE"/>
    <property type="match status" value="1"/>
</dbReference>
<dbReference type="Gene3D" id="3.30.160.150">
    <property type="entry name" value="Lipoprotein like domain"/>
    <property type="match status" value="1"/>
</dbReference>
<dbReference type="GO" id="GO:0015920">
    <property type="term" value="P:lipopolysaccharide transport"/>
    <property type="evidence" value="ECO:0007669"/>
    <property type="project" value="TreeGrafter"/>
</dbReference>
<comment type="subcellular location">
    <subcellularLocation>
        <location evidence="6">Cell outer membrane</location>
        <topology evidence="6">Lipid-anchor</topology>
    </subcellularLocation>
</comment>
<proteinExistence type="inferred from homology"/>
<comment type="function">
    <text evidence="6">Together with LptD, is involved in the assembly of lipopolysaccharide (LPS) at the surface of the outer membrane. Required for the proper assembly of LptD. Binds LPS and may serve as the LPS recognition site at the outer membrane.</text>
</comment>
<evidence type="ECO:0000256" key="6">
    <source>
        <dbReference type="HAMAP-Rule" id="MF_01186"/>
    </source>
</evidence>
<evidence type="ECO:0000256" key="2">
    <source>
        <dbReference type="ARBA" id="ARBA00023136"/>
    </source>
</evidence>
<keyword evidence="5 6" id="KW-0449">Lipoprotein</keyword>
<dbReference type="PANTHER" id="PTHR38098">
    <property type="entry name" value="LPS-ASSEMBLY LIPOPROTEIN LPTE"/>
    <property type="match status" value="1"/>
</dbReference>
<dbReference type="KEGG" id="cjap:GWK36_05670"/>
<dbReference type="GO" id="GO:0001530">
    <property type="term" value="F:lipopolysaccharide binding"/>
    <property type="evidence" value="ECO:0007669"/>
    <property type="project" value="TreeGrafter"/>
</dbReference>
<dbReference type="Proteomes" id="UP000502699">
    <property type="component" value="Chromosome"/>
</dbReference>
<dbReference type="HAMAP" id="MF_01186">
    <property type="entry name" value="LPS_assembly_LptE"/>
    <property type="match status" value="1"/>
</dbReference>
<dbReference type="AlphaFoldDB" id="A0A6G7VBV0"/>
<evidence type="ECO:0000313" key="8">
    <source>
        <dbReference type="Proteomes" id="UP000502699"/>
    </source>
</evidence>
<evidence type="ECO:0000256" key="1">
    <source>
        <dbReference type="ARBA" id="ARBA00022729"/>
    </source>
</evidence>
<keyword evidence="1 6" id="KW-0732">Signal</keyword>
<gene>
    <name evidence="6" type="primary">lptE</name>
    <name evidence="7" type="ORF">GWK36_05670</name>
</gene>
<accession>A0A6G7VBV0</accession>
<comment type="similarity">
    <text evidence="6">Belongs to the LptE lipoprotein family.</text>
</comment>
<organism evidence="7 8">
    <name type="scientific">Caldichromatium japonicum</name>
    <dbReference type="NCBI Taxonomy" id="2699430"/>
    <lineage>
        <taxon>Bacteria</taxon>
        <taxon>Pseudomonadati</taxon>
        <taxon>Pseudomonadota</taxon>
        <taxon>Gammaproteobacteria</taxon>
        <taxon>Chromatiales</taxon>
        <taxon>Chromatiaceae</taxon>
        <taxon>Caldichromatium</taxon>
    </lineage>
</organism>